<dbReference type="PROSITE" id="PS51318">
    <property type="entry name" value="TAT"/>
    <property type="match status" value="1"/>
</dbReference>
<evidence type="ECO:0000259" key="2">
    <source>
        <dbReference type="SMART" id="SM00458"/>
    </source>
</evidence>
<evidence type="ECO:0000256" key="1">
    <source>
        <dbReference type="SAM" id="SignalP"/>
    </source>
</evidence>
<proteinExistence type="predicted"/>
<dbReference type="SUPFAM" id="SSF50370">
    <property type="entry name" value="Ricin B-like lectins"/>
    <property type="match status" value="1"/>
</dbReference>
<evidence type="ECO:0000313" key="3">
    <source>
        <dbReference type="EMBL" id="MBO8185368.1"/>
    </source>
</evidence>
<dbReference type="InterPro" id="IPR035992">
    <property type="entry name" value="Ricin_B-like_lectins"/>
</dbReference>
<sequence>MPKKRRVLLSATALLGLAMTGLATSVPGASADDRAAAEDTVIIHSAKNSRLVMDVQGASKANGARIILYPRHGAANQRWQIVRGQGDWFQLRSVNSGRCLVNAYHSVQNGHGLTQMGCNSNYEDQLWARVPVGNGDKFTLVNKYSGKCADQTLDGRPRTQVTQWTCHGLSQQLWTAEKV</sequence>
<dbReference type="RefSeq" id="WP_209264187.1">
    <property type="nucleotide sequence ID" value="NZ_JAFFZN010000005.1"/>
</dbReference>
<evidence type="ECO:0000313" key="4">
    <source>
        <dbReference type="Proteomes" id="UP001518976"/>
    </source>
</evidence>
<keyword evidence="1" id="KW-0732">Signal</keyword>
<feature type="domain" description="Ricin B lectin" evidence="2">
    <location>
        <begin position="39"/>
        <end position="177"/>
    </location>
</feature>
<feature type="chain" id="PRO_5045638592" evidence="1">
    <location>
        <begin position="24"/>
        <end position="179"/>
    </location>
</feature>
<dbReference type="PROSITE" id="PS50231">
    <property type="entry name" value="RICIN_B_LECTIN"/>
    <property type="match status" value="1"/>
</dbReference>
<dbReference type="Pfam" id="PF00652">
    <property type="entry name" value="Ricin_B_lectin"/>
    <property type="match status" value="1"/>
</dbReference>
<keyword evidence="4" id="KW-1185">Reference proteome</keyword>
<dbReference type="SMART" id="SM00458">
    <property type="entry name" value="RICIN"/>
    <property type="match status" value="1"/>
</dbReference>
<dbReference type="InterPro" id="IPR000772">
    <property type="entry name" value="Ricin_B_lectin"/>
</dbReference>
<name>A0ABS3WQH3_9ACTN</name>
<accession>A0ABS3WQH3</accession>
<dbReference type="InterPro" id="IPR006311">
    <property type="entry name" value="TAT_signal"/>
</dbReference>
<dbReference type="EMBL" id="JAFFZN010000005">
    <property type="protein sequence ID" value="MBO8185368.1"/>
    <property type="molecule type" value="Genomic_DNA"/>
</dbReference>
<dbReference type="Gene3D" id="2.80.10.50">
    <property type="match status" value="2"/>
</dbReference>
<gene>
    <name evidence="3" type="ORF">JW592_07815</name>
</gene>
<comment type="caution">
    <text evidence="3">The sequence shown here is derived from an EMBL/GenBank/DDBJ whole genome shotgun (WGS) entry which is preliminary data.</text>
</comment>
<reference evidence="3 4" key="1">
    <citation type="submission" date="2021-02" db="EMBL/GenBank/DDBJ databases">
        <title>Streptomyces spirodelae sp. nov., isolated from duckweed.</title>
        <authorList>
            <person name="Saimee Y."/>
            <person name="Duangmal K."/>
        </authorList>
    </citation>
    <scope>NUCLEOTIDE SEQUENCE [LARGE SCALE GENOMIC DNA]</scope>
    <source>
        <strain evidence="3 4">DW4-2</strain>
    </source>
</reference>
<protein>
    <submittedName>
        <fullName evidence="3">RICIN domain-containing protein</fullName>
    </submittedName>
</protein>
<dbReference type="CDD" id="cd00161">
    <property type="entry name" value="beta-trefoil_Ricin-like"/>
    <property type="match status" value="1"/>
</dbReference>
<organism evidence="3 4">
    <name type="scientific">Streptomyces spirodelae</name>
    <dbReference type="NCBI Taxonomy" id="2812904"/>
    <lineage>
        <taxon>Bacteria</taxon>
        <taxon>Bacillati</taxon>
        <taxon>Actinomycetota</taxon>
        <taxon>Actinomycetes</taxon>
        <taxon>Kitasatosporales</taxon>
        <taxon>Streptomycetaceae</taxon>
        <taxon>Streptomyces</taxon>
    </lineage>
</organism>
<dbReference type="Proteomes" id="UP001518976">
    <property type="component" value="Unassembled WGS sequence"/>
</dbReference>
<feature type="signal peptide" evidence="1">
    <location>
        <begin position="1"/>
        <end position="23"/>
    </location>
</feature>